<protein>
    <submittedName>
        <fullName evidence="1">Uncharacterized protein</fullName>
    </submittedName>
</protein>
<name>A0A1E3Q8U3_LIPST</name>
<dbReference type="OrthoDB" id="10490666at2759"/>
<organism evidence="1 2">
    <name type="scientific">Lipomyces starkeyi NRRL Y-11557</name>
    <dbReference type="NCBI Taxonomy" id="675824"/>
    <lineage>
        <taxon>Eukaryota</taxon>
        <taxon>Fungi</taxon>
        <taxon>Dikarya</taxon>
        <taxon>Ascomycota</taxon>
        <taxon>Saccharomycotina</taxon>
        <taxon>Lipomycetes</taxon>
        <taxon>Lipomycetales</taxon>
        <taxon>Lipomycetaceae</taxon>
        <taxon>Lipomyces</taxon>
    </lineage>
</organism>
<dbReference type="Proteomes" id="UP000094385">
    <property type="component" value="Unassembled WGS sequence"/>
</dbReference>
<evidence type="ECO:0000313" key="2">
    <source>
        <dbReference type="Proteomes" id="UP000094385"/>
    </source>
</evidence>
<reference evidence="1 2" key="1">
    <citation type="journal article" date="2016" name="Proc. Natl. Acad. Sci. U.S.A.">
        <title>Comparative genomics of biotechnologically important yeasts.</title>
        <authorList>
            <person name="Riley R."/>
            <person name="Haridas S."/>
            <person name="Wolfe K.H."/>
            <person name="Lopes M.R."/>
            <person name="Hittinger C.T."/>
            <person name="Goeker M."/>
            <person name="Salamov A.A."/>
            <person name="Wisecaver J.H."/>
            <person name="Long T.M."/>
            <person name="Calvey C.H."/>
            <person name="Aerts A.L."/>
            <person name="Barry K.W."/>
            <person name="Choi C."/>
            <person name="Clum A."/>
            <person name="Coughlan A.Y."/>
            <person name="Deshpande S."/>
            <person name="Douglass A.P."/>
            <person name="Hanson S.J."/>
            <person name="Klenk H.-P."/>
            <person name="LaButti K.M."/>
            <person name="Lapidus A."/>
            <person name="Lindquist E.A."/>
            <person name="Lipzen A.M."/>
            <person name="Meier-Kolthoff J.P."/>
            <person name="Ohm R.A."/>
            <person name="Otillar R.P."/>
            <person name="Pangilinan J.L."/>
            <person name="Peng Y."/>
            <person name="Rokas A."/>
            <person name="Rosa C.A."/>
            <person name="Scheuner C."/>
            <person name="Sibirny A.A."/>
            <person name="Slot J.C."/>
            <person name="Stielow J.B."/>
            <person name="Sun H."/>
            <person name="Kurtzman C.P."/>
            <person name="Blackwell M."/>
            <person name="Grigoriev I.V."/>
            <person name="Jeffries T.W."/>
        </authorList>
    </citation>
    <scope>NUCLEOTIDE SEQUENCE [LARGE SCALE GENOMIC DNA]</scope>
    <source>
        <strain evidence="1 2">NRRL Y-11557</strain>
    </source>
</reference>
<evidence type="ECO:0000313" key="1">
    <source>
        <dbReference type="EMBL" id="ODQ73988.1"/>
    </source>
</evidence>
<accession>A0A1E3Q8U3</accession>
<sequence>MDPLLRHNIPPIDSELETVDLTNCDAFDDAQHSETESNGRKLVVDATPIPNKDSEIKALIAPQPAIVRDTRKSFKFGDKYPERDEVLLLEVAGMEDKPYLSSHGDKMAGWKELADRCMATYRSRCTDIPEGATLTGRSG</sequence>
<proteinExistence type="predicted"/>
<keyword evidence="2" id="KW-1185">Reference proteome</keyword>
<gene>
    <name evidence="1" type="ORF">LIPSTDRAFT_276861</name>
</gene>
<dbReference type="AlphaFoldDB" id="A0A1E3Q8U3"/>
<dbReference type="EMBL" id="KV454293">
    <property type="protein sequence ID" value="ODQ73988.1"/>
    <property type="molecule type" value="Genomic_DNA"/>
</dbReference>